<keyword evidence="4 6" id="KW-1133">Transmembrane helix</keyword>
<proteinExistence type="inferred from homology"/>
<evidence type="ECO:0000256" key="2">
    <source>
        <dbReference type="ARBA" id="ARBA00007802"/>
    </source>
</evidence>
<reference evidence="7 8" key="1">
    <citation type="submission" date="2020-02" db="EMBL/GenBank/DDBJ databases">
        <authorList>
            <person name="Kim H.M."/>
            <person name="Jeon C.O."/>
        </authorList>
    </citation>
    <scope>NUCLEOTIDE SEQUENCE [LARGE SCALE GENOMIC DNA]</scope>
    <source>
        <strain evidence="7 8">PeD5</strain>
    </source>
</reference>
<reference evidence="7 8" key="2">
    <citation type="submission" date="2020-03" db="EMBL/GenBank/DDBJ databases">
        <title>Roseomonas stagni sp. nov., isolated from pond water in Japan.</title>
        <authorList>
            <person name="Furuhata K."/>
            <person name="Miyamoto H."/>
            <person name="Goto K."/>
        </authorList>
    </citation>
    <scope>NUCLEOTIDE SEQUENCE [LARGE SCALE GENOMIC DNA]</scope>
    <source>
        <strain evidence="7 8">PeD5</strain>
    </source>
</reference>
<evidence type="ECO:0000256" key="4">
    <source>
        <dbReference type="ARBA" id="ARBA00022989"/>
    </source>
</evidence>
<comment type="subcellular location">
    <subcellularLocation>
        <location evidence="1">Membrane</location>
        <topology evidence="1">Multi-pass membrane protein</topology>
    </subcellularLocation>
</comment>
<sequence>MYEQFAAFSDQMTTAFLDRTIQTGVQTALGWMRGALMLMVAVAAVLVWTGRLDLWWVVRRVVIALIIIALLQAGAYNQYVRDFFWTTVPNLVATAFAGGSVTVTAARRFDVISDAASHVVAAADAQATGLWNIRPQFGIALAHGLMLITIGLCFALWLVARVATALLISVGPFLLIAAIFDATRGWVIGWVGKLVSLAVWSLCSTALAEMMLAGTLMWVQRTAAYAAGLSERVDGLWKLCVWILIDFAVMLALPYFASVGSGASSGVHAGASNLASVASAAMGRIGRAASAVSRASKQGRS</sequence>
<comment type="caution">
    <text evidence="7">The sequence shown here is derived from an EMBL/GenBank/DDBJ whole genome shotgun (WGS) entry which is preliminary data.</text>
</comment>
<protein>
    <recommendedName>
        <fullName evidence="9">Type IV secretion system protein VirB6</fullName>
    </recommendedName>
</protein>
<dbReference type="RefSeq" id="WP_164697914.1">
    <property type="nucleotide sequence ID" value="NZ_JAAIKB010000022.1"/>
</dbReference>
<keyword evidence="5 6" id="KW-0472">Membrane</keyword>
<feature type="transmembrane region" description="Helical" evidence="6">
    <location>
        <begin position="61"/>
        <end position="79"/>
    </location>
</feature>
<evidence type="ECO:0000256" key="1">
    <source>
        <dbReference type="ARBA" id="ARBA00004141"/>
    </source>
</evidence>
<comment type="similarity">
    <text evidence="2">Belongs to the TrbL/VirB6 family.</text>
</comment>
<feature type="transmembrane region" description="Helical" evidence="6">
    <location>
        <begin position="137"/>
        <end position="159"/>
    </location>
</feature>
<accession>A0A6M1LU82</accession>
<feature type="transmembrane region" description="Helical" evidence="6">
    <location>
        <begin position="166"/>
        <end position="191"/>
    </location>
</feature>
<dbReference type="AlphaFoldDB" id="A0A6M1LU82"/>
<evidence type="ECO:0008006" key="9">
    <source>
        <dbReference type="Google" id="ProtNLM"/>
    </source>
</evidence>
<feature type="transmembrane region" description="Helical" evidence="6">
    <location>
        <begin position="197"/>
        <end position="219"/>
    </location>
</feature>
<keyword evidence="8" id="KW-1185">Reference proteome</keyword>
<organism evidence="7 8">
    <name type="scientific">Falsiroseomonas algicola</name>
    <dbReference type="NCBI Taxonomy" id="2716930"/>
    <lineage>
        <taxon>Bacteria</taxon>
        <taxon>Pseudomonadati</taxon>
        <taxon>Pseudomonadota</taxon>
        <taxon>Alphaproteobacteria</taxon>
        <taxon>Acetobacterales</taxon>
        <taxon>Roseomonadaceae</taxon>
        <taxon>Falsiroseomonas</taxon>
    </lineage>
</organism>
<feature type="transmembrane region" description="Helical" evidence="6">
    <location>
        <begin position="28"/>
        <end position="49"/>
    </location>
</feature>
<evidence type="ECO:0000256" key="6">
    <source>
        <dbReference type="SAM" id="Phobius"/>
    </source>
</evidence>
<evidence type="ECO:0000256" key="3">
    <source>
        <dbReference type="ARBA" id="ARBA00022692"/>
    </source>
</evidence>
<keyword evidence="3 6" id="KW-0812">Transmembrane</keyword>
<feature type="transmembrane region" description="Helical" evidence="6">
    <location>
        <begin position="239"/>
        <end position="257"/>
    </location>
</feature>
<evidence type="ECO:0000313" key="8">
    <source>
        <dbReference type="Proteomes" id="UP000475385"/>
    </source>
</evidence>
<name>A0A6M1LU82_9PROT</name>
<dbReference type="EMBL" id="JAAIKB010000022">
    <property type="protein sequence ID" value="NGM24001.1"/>
    <property type="molecule type" value="Genomic_DNA"/>
</dbReference>
<dbReference type="GO" id="GO:0030255">
    <property type="term" value="P:protein secretion by the type IV secretion system"/>
    <property type="evidence" value="ECO:0007669"/>
    <property type="project" value="InterPro"/>
</dbReference>
<dbReference type="Proteomes" id="UP000475385">
    <property type="component" value="Unassembled WGS sequence"/>
</dbReference>
<dbReference type="InterPro" id="IPR007688">
    <property type="entry name" value="Conjugal_tfr_TrbL/VirB6"/>
</dbReference>
<dbReference type="Pfam" id="PF04610">
    <property type="entry name" value="TrbL"/>
    <property type="match status" value="1"/>
</dbReference>
<gene>
    <name evidence="7" type="ORF">G3576_28600</name>
</gene>
<evidence type="ECO:0000256" key="5">
    <source>
        <dbReference type="ARBA" id="ARBA00023136"/>
    </source>
</evidence>
<evidence type="ECO:0000313" key="7">
    <source>
        <dbReference type="EMBL" id="NGM24001.1"/>
    </source>
</evidence>
<dbReference type="GO" id="GO:0016020">
    <property type="term" value="C:membrane"/>
    <property type="evidence" value="ECO:0007669"/>
    <property type="project" value="UniProtKB-SubCell"/>
</dbReference>